<dbReference type="InterPro" id="IPR004101">
    <property type="entry name" value="Mur_ligase_C"/>
</dbReference>
<evidence type="ECO:0000256" key="4">
    <source>
        <dbReference type="ARBA" id="ARBA00022741"/>
    </source>
</evidence>
<evidence type="ECO:0000256" key="5">
    <source>
        <dbReference type="ARBA" id="ARBA00022840"/>
    </source>
</evidence>
<dbReference type="InterPro" id="IPR035911">
    <property type="entry name" value="MurE/MurF_N"/>
</dbReference>
<evidence type="ECO:0000256" key="6">
    <source>
        <dbReference type="ARBA" id="ARBA00022960"/>
    </source>
</evidence>
<evidence type="ECO:0000313" key="16">
    <source>
        <dbReference type="Proteomes" id="UP000078368"/>
    </source>
</evidence>
<evidence type="ECO:0000256" key="2">
    <source>
        <dbReference type="ARBA" id="ARBA00022598"/>
    </source>
</evidence>
<dbReference type="GO" id="GO:0008360">
    <property type="term" value="P:regulation of cell shape"/>
    <property type="evidence" value="ECO:0007669"/>
    <property type="project" value="UniProtKB-KW"/>
</dbReference>
<accession>A0A179B2K4</accession>
<evidence type="ECO:0000259" key="13">
    <source>
        <dbReference type="Pfam" id="PF02875"/>
    </source>
</evidence>
<dbReference type="EMBL" id="LVZK01000003">
    <property type="protein sequence ID" value="OAP85301.1"/>
    <property type="molecule type" value="Genomic_DNA"/>
</dbReference>
<feature type="domain" description="Mur ligase C-terminal" evidence="13">
    <location>
        <begin position="333"/>
        <end position="455"/>
    </location>
</feature>
<dbReference type="GO" id="GO:0005737">
    <property type="term" value="C:cytoplasm"/>
    <property type="evidence" value="ECO:0007669"/>
    <property type="project" value="UniProtKB-SubCell"/>
</dbReference>
<keyword evidence="6 10" id="KW-0133">Cell shape</keyword>
<keyword evidence="2 10" id="KW-0436">Ligase</keyword>
<comment type="similarity">
    <text evidence="10">Belongs to the MurCDEF family. MurF subfamily.</text>
</comment>
<evidence type="ECO:0000256" key="3">
    <source>
        <dbReference type="ARBA" id="ARBA00022618"/>
    </source>
</evidence>
<gene>
    <name evidence="10" type="primary">murF</name>
    <name evidence="15" type="ORF">A4H34_09350</name>
</gene>
<comment type="function">
    <text evidence="10 11">Involved in cell wall formation. Catalyzes the final step in the synthesis of UDP-N-acetylmuramoyl-pentapeptide, the precursor of murein.</text>
</comment>
<dbReference type="GO" id="GO:0005524">
    <property type="term" value="F:ATP binding"/>
    <property type="evidence" value="ECO:0007669"/>
    <property type="project" value="UniProtKB-UniRule"/>
</dbReference>
<dbReference type="Pfam" id="PF08245">
    <property type="entry name" value="Mur_ligase_M"/>
    <property type="match status" value="1"/>
</dbReference>
<reference evidence="15 16" key="1">
    <citation type="submission" date="2016-04" db="EMBL/GenBank/DDBJ databases">
        <title>Peptidophaga gingivicola gen. nov., sp. nov., isolated from human subgingival plaque.</title>
        <authorList>
            <person name="Beall C.J."/>
            <person name="Mokrzan E.M."/>
            <person name="Griffen A.L."/>
            <person name="Leys E.J."/>
        </authorList>
    </citation>
    <scope>NUCLEOTIDE SEQUENCE [LARGE SCALE GENOMIC DNA]</scope>
    <source>
        <strain evidence="15 16">BA112</strain>
    </source>
</reference>
<keyword evidence="1 10" id="KW-0963">Cytoplasm</keyword>
<dbReference type="OrthoDB" id="9800958at2"/>
<dbReference type="GO" id="GO:0009252">
    <property type="term" value="P:peptidoglycan biosynthetic process"/>
    <property type="evidence" value="ECO:0007669"/>
    <property type="project" value="UniProtKB-UniRule"/>
</dbReference>
<dbReference type="SUPFAM" id="SSF53244">
    <property type="entry name" value="MurD-like peptide ligases, peptide-binding domain"/>
    <property type="match status" value="1"/>
</dbReference>
<dbReference type="STRING" id="1823756.A4H34_09350"/>
<dbReference type="Gene3D" id="3.90.190.20">
    <property type="entry name" value="Mur ligase, C-terminal domain"/>
    <property type="match status" value="1"/>
</dbReference>
<dbReference type="RefSeq" id="WP_064231912.1">
    <property type="nucleotide sequence ID" value="NZ_LVZK01000003.1"/>
</dbReference>
<dbReference type="GO" id="GO:0071555">
    <property type="term" value="P:cell wall organization"/>
    <property type="evidence" value="ECO:0007669"/>
    <property type="project" value="UniProtKB-KW"/>
</dbReference>
<evidence type="ECO:0000256" key="7">
    <source>
        <dbReference type="ARBA" id="ARBA00022984"/>
    </source>
</evidence>
<keyword evidence="7 10" id="KW-0573">Peptidoglycan synthesis</keyword>
<dbReference type="GO" id="GO:0008766">
    <property type="term" value="F:UDP-N-acetylmuramoylalanyl-D-glutamyl-2,6-diaminopimelate-D-alanyl-D-alanine ligase activity"/>
    <property type="evidence" value="ECO:0007669"/>
    <property type="project" value="RHEA"/>
</dbReference>
<comment type="catalytic activity">
    <reaction evidence="10 11">
        <text>D-alanyl-D-alanine + UDP-N-acetyl-alpha-D-muramoyl-L-alanyl-gamma-D-glutamyl-meso-2,6-diaminopimelate + ATP = UDP-N-acetyl-alpha-D-muramoyl-L-alanyl-gamma-D-glutamyl-meso-2,6-diaminopimeloyl-D-alanyl-D-alanine + ADP + phosphate + H(+)</text>
        <dbReference type="Rhea" id="RHEA:28374"/>
        <dbReference type="ChEBI" id="CHEBI:15378"/>
        <dbReference type="ChEBI" id="CHEBI:30616"/>
        <dbReference type="ChEBI" id="CHEBI:43474"/>
        <dbReference type="ChEBI" id="CHEBI:57822"/>
        <dbReference type="ChEBI" id="CHEBI:61386"/>
        <dbReference type="ChEBI" id="CHEBI:83905"/>
        <dbReference type="ChEBI" id="CHEBI:456216"/>
        <dbReference type="EC" id="6.3.2.10"/>
    </reaction>
</comment>
<dbReference type="Proteomes" id="UP000078368">
    <property type="component" value="Unassembled WGS sequence"/>
</dbReference>
<organism evidence="15 16">
    <name type="scientific">Peptidiphaga gingivicola</name>
    <dbReference type="NCBI Taxonomy" id="2741497"/>
    <lineage>
        <taxon>Bacteria</taxon>
        <taxon>Bacillati</taxon>
        <taxon>Actinomycetota</taxon>
        <taxon>Actinomycetes</taxon>
        <taxon>Actinomycetales</taxon>
        <taxon>Actinomycetaceae</taxon>
        <taxon>Peptidiphaga</taxon>
    </lineage>
</organism>
<dbReference type="PANTHER" id="PTHR43024:SF1">
    <property type="entry name" value="UDP-N-ACETYLMURAMOYL-TRIPEPTIDE--D-ALANYL-D-ALANINE LIGASE"/>
    <property type="match status" value="1"/>
</dbReference>
<comment type="pathway">
    <text evidence="10 11">Cell wall biogenesis; peptidoglycan biosynthesis.</text>
</comment>
<dbReference type="Gene3D" id="3.40.1190.10">
    <property type="entry name" value="Mur-like, catalytic domain"/>
    <property type="match status" value="1"/>
</dbReference>
<keyword evidence="16" id="KW-1185">Reference proteome</keyword>
<evidence type="ECO:0000256" key="1">
    <source>
        <dbReference type="ARBA" id="ARBA00022490"/>
    </source>
</evidence>
<evidence type="ECO:0000256" key="9">
    <source>
        <dbReference type="ARBA" id="ARBA00023316"/>
    </source>
</evidence>
<evidence type="ECO:0000256" key="10">
    <source>
        <dbReference type="HAMAP-Rule" id="MF_02019"/>
    </source>
</evidence>
<feature type="domain" description="Mur ligase central" evidence="14">
    <location>
        <begin position="123"/>
        <end position="310"/>
    </location>
</feature>
<keyword evidence="8 10" id="KW-0131">Cell cycle</keyword>
<name>A0A179B2K4_9ACTO</name>
<keyword evidence="5 10" id="KW-0067">ATP-binding</keyword>
<dbReference type="InterPro" id="IPR036565">
    <property type="entry name" value="Mur-like_cat_sf"/>
</dbReference>
<dbReference type="InterPro" id="IPR036615">
    <property type="entry name" value="Mur_ligase_C_dom_sf"/>
</dbReference>
<comment type="subcellular location">
    <subcellularLocation>
        <location evidence="10 11">Cytoplasm</location>
    </subcellularLocation>
</comment>
<dbReference type="SUPFAM" id="SSF63418">
    <property type="entry name" value="MurE/MurF N-terminal domain"/>
    <property type="match status" value="1"/>
</dbReference>
<dbReference type="UniPathway" id="UPA00219"/>
<dbReference type="InterPro" id="IPR000713">
    <property type="entry name" value="Mur_ligase_N"/>
</dbReference>
<dbReference type="Pfam" id="PF01225">
    <property type="entry name" value="Mur_ligase"/>
    <property type="match status" value="1"/>
</dbReference>
<feature type="domain" description="Mur ligase N-terminal catalytic" evidence="12">
    <location>
        <begin position="30"/>
        <end position="105"/>
    </location>
</feature>
<dbReference type="InterPro" id="IPR005863">
    <property type="entry name" value="UDP-N-AcMur_synth"/>
</dbReference>
<dbReference type="EC" id="6.3.2.10" evidence="10 11"/>
<dbReference type="Gene3D" id="3.40.1390.10">
    <property type="entry name" value="MurE/MurF, N-terminal domain"/>
    <property type="match status" value="1"/>
</dbReference>
<keyword evidence="3 10" id="KW-0132">Cell division</keyword>
<dbReference type="InterPro" id="IPR051046">
    <property type="entry name" value="MurCDEF_CellWall_CoF430Synth"/>
</dbReference>
<dbReference type="GO" id="GO:0051301">
    <property type="term" value="P:cell division"/>
    <property type="evidence" value="ECO:0007669"/>
    <property type="project" value="UniProtKB-KW"/>
</dbReference>
<evidence type="ECO:0000256" key="11">
    <source>
        <dbReference type="RuleBase" id="RU004136"/>
    </source>
</evidence>
<dbReference type="GO" id="GO:0047480">
    <property type="term" value="F:UDP-N-acetylmuramoyl-tripeptide-D-alanyl-D-alanine ligase activity"/>
    <property type="evidence" value="ECO:0007669"/>
    <property type="project" value="UniProtKB-UniRule"/>
</dbReference>
<dbReference type="SUPFAM" id="SSF53623">
    <property type="entry name" value="MurD-like peptide ligases, catalytic domain"/>
    <property type="match status" value="1"/>
</dbReference>
<protein>
    <recommendedName>
        <fullName evidence="10 11">UDP-N-acetylmuramoyl-tripeptide--D-alanyl-D-alanine ligase</fullName>
        <ecNumber evidence="10 11">6.3.2.10</ecNumber>
    </recommendedName>
    <alternativeName>
        <fullName evidence="10">D-alanyl-D-alanine-adding enzyme</fullName>
    </alternativeName>
</protein>
<sequence length="472" mass="47225">MIPVTLAQVVADCNATTAGDTPPDVAREQISSLTADTRTVSGGEVFAAIKGARVDGAELAGAALSAGARAVVTSDPSTAVASGADPARVIVVDDVEKAIGALARANLQRARAEGNPALKVVAVTGSVGKTTVKDLLASLVESRGPVIAPPGSFNNELGLPITVLRTDAGTATLVLEMGADHVGNIDYLTSIAPPDASAVLIVARAHLGEFGGIDNVGRAKSELVTGTREGGVVVLNADDPRVAAMAGLAHGPVLTFSARGAGDVAARNIDVGADGRASFTLVTPEGEADVKLRLVGEHHVANALAAAALAHSLGIATAQIASTLSAVGAASPHRMDVFEAGGATVIDDSYNANPDSMRAGLAALERLGRGRRKVAVLGEMLELGEASLLEHEAIGKAAAQAGVACLVAVGEEARPLASAAEAEGVDATWAAGPEGALRELDAALAAGDVVLVKGSNGSGVWKVADSLREEKK</sequence>
<dbReference type="InterPro" id="IPR013221">
    <property type="entry name" value="Mur_ligase_cen"/>
</dbReference>
<evidence type="ECO:0000256" key="8">
    <source>
        <dbReference type="ARBA" id="ARBA00023306"/>
    </source>
</evidence>
<evidence type="ECO:0000259" key="12">
    <source>
        <dbReference type="Pfam" id="PF01225"/>
    </source>
</evidence>
<dbReference type="PANTHER" id="PTHR43024">
    <property type="entry name" value="UDP-N-ACETYLMURAMOYL-TRIPEPTIDE--D-ALANYL-D-ALANINE LIGASE"/>
    <property type="match status" value="1"/>
</dbReference>
<dbReference type="Pfam" id="PF02875">
    <property type="entry name" value="Mur_ligase_C"/>
    <property type="match status" value="1"/>
</dbReference>
<keyword evidence="4 10" id="KW-0547">Nucleotide-binding</keyword>
<evidence type="ECO:0000313" key="15">
    <source>
        <dbReference type="EMBL" id="OAP85301.1"/>
    </source>
</evidence>
<feature type="binding site" evidence="10">
    <location>
        <begin position="125"/>
        <end position="131"/>
    </location>
    <ligand>
        <name>ATP</name>
        <dbReference type="ChEBI" id="CHEBI:30616"/>
    </ligand>
</feature>
<keyword evidence="9 10" id="KW-0961">Cell wall biogenesis/degradation</keyword>
<comment type="caution">
    <text evidence="15">The sequence shown here is derived from an EMBL/GenBank/DDBJ whole genome shotgun (WGS) entry which is preliminary data.</text>
</comment>
<dbReference type="HAMAP" id="MF_02019">
    <property type="entry name" value="MurF"/>
    <property type="match status" value="1"/>
</dbReference>
<evidence type="ECO:0000259" key="14">
    <source>
        <dbReference type="Pfam" id="PF08245"/>
    </source>
</evidence>
<dbReference type="AlphaFoldDB" id="A0A179B2K4"/>
<proteinExistence type="inferred from homology"/>
<dbReference type="NCBIfam" id="TIGR01143">
    <property type="entry name" value="murF"/>
    <property type="match status" value="1"/>
</dbReference>